<dbReference type="CDD" id="cd00146">
    <property type="entry name" value="PKD"/>
    <property type="match status" value="2"/>
</dbReference>
<protein>
    <submittedName>
        <fullName evidence="2">PKD domain-containing protein</fullName>
    </submittedName>
</protein>
<dbReference type="Pfam" id="PF18911">
    <property type="entry name" value="PKD_4"/>
    <property type="match status" value="2"/>
</dbReference>
<dbReference type="RefSeq" id="WP_139171348.1">
    <property type="nucleotide sequence ID" value="NZ_FNFE01000010.1"/>
</dbReference>
<name>A0A1G9GVG3_9EURY</name>
<keyword evidence="3" id="KW-1185">Reference proteome</keyword>
<dbReference type="SMART" id="SM00089">
    <property type="entry name" value="PKD"/>
    <property type="match status" value="2"/>
</dbReference>
<feature type="domain" description="PKD" evidence="1">
    <location>
        <begin position="232"/>
        <end position="278"/>
    </location>
</feature>
<dbReference type="Proteomes" id="UP000198882">
    <property type="component" value="Unassembled WGS sequence"/>
</dbReference>
<organism evidence="2 3">
    <name type="scientific">Natronorubrum texcoconense</name>
    <dbReference type="NCBI Taxonomy" id="1095776"/>
    <lineage>
        <taxon>Archaea</taxon>
        <taxon>Methanobacteriati</taxon>
        <taxon>Methanobacteriota</taxon>
        <taxon>Stenosarchaea group</taxon>
        <taxon>Halobacteria</taxon>
        <taxon>Halobacteriales</taxon>
        <taxon>Natrialbaceae</taxon>
        <taxon>Natronorubrum</taxon>
    </lineage>
</organism>
<dbReference type="InterPro" id="IPR013783">
    <property type="entry name" value="Ig-like_fold"/>
</dbReference>
<evidence type="ECO:0000313" key="3">
    <source>
        <dbReference type="Proteomes" id="UP000198882"/>
    </source>
</evidence>
<evidence type="ECO:0000313" key="2">
    <source>
        <dbReference type="EMBL" id="SDL04545.1"/>
    </source>
</evidence>
<dbReference type="PROSITE" id="PS50093">
    <property type="entry name" value="PKD"/>
    <property type="match status" value="2"/>
</dbReference>
<dbReference type="InterPro" id="IPR000601">
    <property type="entry name" value="PKD_dom"/>
</dbReference>
<gene>
    <name evidence="2" type="ORF">SAMN04515672_0023</name>
</gene>
<sequence>MLSIQQEEVVVVDQNDPSGILTITNNVDESLALEVDVEFGESGLVEADGFATELSPGSQTTYAVTCEPGTGAGETTVDVTVHSATGDRISIEQVTESYEIERDCPGQGPPPEPGNGLFEISHEHWLDDREFIFEIVGDGVSSADWEFGDGTTGSGHYIRHTYEEAGTYDITLTATVNGETQTVTETLLVSDEPEEGDDKPPAEDVYDIRQEAWLDDGEYIFEIVGNVWSVDWEFGDGTTGSGHYVRHTYEEAGTYDITVVATIDGQQYTYTDTVVVNG</sequence>
<dbReference type="InterPro" id="IPR035986">
    <property type="entry name" value="PKD_dom_sf"/>
</dbReference>
<dbReference type="STRING" id="1095776.SAMN04515672_0023"/>
<accession>A0A1G9GVG3</accession>
<dbReference type="AlphaFoldDB" id="A0A1G9GVG3"/>
<proteinExistence type="predicted"/>
<dbReference type="OrthoDB" id="194534at2157"/>
<dbReference type="SUPFAM" id="SSF49299">
    <property type="entry name" value="PKD domain"/>
    <property type="match status" value="2"/>
</dbReference>
<evidence type="ECO:0000259" key="1">
    <source>
        <dbReference type="PROSITE" id="PS50093"/>
    </source>
</evidence>
<feature type="domain" description="PKD" evidence="1">
    <location>
        <begin position="131"/>
        <end position="189"/>
    </location>
</feature>
<reference evidence="3" key="1">
    <citation type="submission" date="2016-10" db="EMBL/GenBank/DDBJ databases">
        <authorList>
            <person name="Varghese N."/>
            <person name="Submissions S."/>
        </authorList>
    </citation>
    <scope>NUCLEOTIDE SEQUENCE [LARGE SCALE GENOMIC DNA]</scope>
    <source>
        <strain evidence="3">B4,CECT 8067,JCM 17497</strain>
    </source>
</reference>
<dbReference type="EMBL" id="FNFE01000010">
    <property type="protein sequence ID" value="SDL04545.1"/>
    <property type="molecule type" value="Genomic_DNA"/>
</dbReference>
<dbReference type="InterPro" id="IPR022409">
    <property type="entry name" value="PKD/Chitinase_dom"/>
</dbReference>
<dbReference type="Gene3D" id="2.60.40.10">
    <property type="entry name" value="Immunoglobulins"/>
    <property type="match status" value="2"/>
</dbReference>